<protein>
    <submittedName>
        <fullName evidence="2">Uncharacterized protein</fullName>
    </submittedName>
</protein>
<dbReference type="EMBL" id="JACEIK010003921">
    <property type="protein sequence ID" value="MCD9643551.1"/>
    <property type="molecule type" value="Genomic_DNA"/>
</dbReference>
<sequence>GKNQHASNNENDDVVRDEVDERNVENIVPGNHHQPQRARGQRGVKKVNVVDNASRQEEHGLDFEEES</sequence>
<evidence type="ECO:0000313" key="2">
    <source>
        <dbReference type="EMBL" id="MCD9643551.1"/>
    </source>
</evidence>
<comment type="caution">
    <text evidence="2">The sequence shown here is derived from an EMBL/GenBank/DDBJ whole genome shotgun (WGS) entry which is preliminary data.</text>
</comment>
<keyword evidence="3" id="KW-1185">Reference proteome</keyword>
<accession>A0ABS8VA39</accession>
<name>A0ABS8VA39_DATST</name>
<feature type="region of interest" description="Disordered" evidence="1">
    <location>
        <begin position="1"/>
        <end position="45"/>
    </location>
</feature>
<organism evidence="2 3">
    <name type="scientific">Datura stramonium</name>
    <name type="common">Jimsonweed</name>
    <name type="synonym">Common thornapple</name>
    <dbReference type="NCBI Taxonomy" id="4076"/>
    <lineage>
        <taxon>Eukaryota</taxon>
        <taxon>Viridiplantae</taxon>
        <taxon>Streptophyta</taxon>
        <taxon>Embryophyta</taxon>
        <taxon>Tracheophyta</taxon>
        <taxon>Spermatophyta</taxon>
        <taxon>Magnoliopsida</taxon>
        <taxon>eudicotyledons</taxon>
        <taxon>Gunneridae</taxon>
        <taxon>Pentapetalae</taxon>
        <taxon>asterids</taxon>
        <taxon>lamiids</taxon>
        <taxon>Solanales</taxon>
        <taxon>Solanaceae</taxon>
        <taxon>Solanoideae</taxon>
        <taxon>Datureae</taxon>
        <taxon>Datura</taxon>
    </lineage>
</organism>
<feature type="compositionally biased region" description="Basic and acidic residues" evidence="1">
    <location>
        <begin position="13"/>
        <end position="24"/>
    </location>
</feature>
<proteinExistence type="predicted"/>
<reference evidence="2 3" key="1">
    <citation type="journal article" date="2021" name="BMC Genomics">
        <title>Datura genome reveals duplications of psychoactive alkaloid biosynthetic genes and high mutation rate following tissue culture.</title>
        <authorList>
            <person name="Rajewski A."/>
            <person name="Carter-House D."/>
            <person name="Stajich J."/>
            <person name="Litt A."/>
        </authorList>
    </citation>
    <scope>NUCLEOTIDE SEQUENCE [LARGE SCALE GENOMIC DNA]</scope>
    <source>
        <strain evidence="2">AR-01</strain>
    </source>
</reference>
<feature type="non-terminal residue" evidence="2">
    <location>
        <position position="1"/>
    </location>
</feature>
<evidence type="ECO:0000313" key="3">
    <source>
        <dbReference type="Proteomes" id="UP000823775"/>
    </source>
</evidence>
<feature type="non-terminal residue" evidence="2">
    <location>
        <position position="67"/>
    </location>
</feature>
<evidence type="ECO:0000256" key="1">
    <source>
        <dbReference type="SAM" id="MobiDB-lite"/>
    </source>
</evidence>
<gene>
    <name evidence="2" type="ORF">HAX54_031134</name>
</gene>
<feature type="compositionally biased region" description="Basic residues" evidence="1">
    <location>
        <begin position="34"/>
        <end position="45"/>
    </location>
</feature>
<dbReference type="Proteomes" id="UP000823775">
    <property type="component" value="Unassembled WGS sequence"/>
</dbReference>